<name>A0A6N8F838_9GAMM</name>
<sequence>MDKNFSRTDRVAQQVQQEIAMILQRDFKDPRIGWVTVSEVEVTKDLAYVSVFVTFFGKEEEEIAEALEILNKANGFFRMEIGKRMRLRIVPEIKFIYDNSLVTGIKMSNKVDEAIQKDKVRRAESGKNPAEDLDD</sequence>
<dbReference type="InterPro" id="IPR020053">
    <property type="entry name" value="Ribosome-bd_factorA_CS"/>
</dbReference>
<dbReference type="HAMAP" id="MF_00003">
    <property type="entry name" value="RbfA"/>
    <property type="match status" value="1"/>
</dbReference>
<accession>A0A6N8F838</accession>
<gene>
    <name evidence="2 3" type="primary">rbfA</name>
    <name evidence="3" type="ORF">GNP35_03130</name>
</gene>
<keyword evidence="2" id="KW-0963">Cytoplasm</keyword>
<dbReference type="RefSeq" id="WP_330997680.1">
    <property type="nucleotide sequence ID" value="NZ_BAAAFQ010000006.1"/>
</dbReference>
<dbReference type="GO" id="GO:0030490">
    <property type="term" value="P:maturation of SSU-rRNA"/>
    <property type="evidence" value="ECO:0007669"/>
    <property type="project" value="UniProtKB-UniRule"/>
</dbReference>
<evidence type="ECO:0000313" key="4">
    <source>
        <dbReference type="Proteomes" id="UP000439994"/>
    </source>
</evidence>
<dbReference type="Proteomes" id="UP000439994">
    <property type="component" value="Unassembled WGS sequence"/>
</dbReference>
<dbReference type="InterPro" id="IPR000238">
    <property type="entry name" value="RbfA"/>
</dbReference>
<dbReference type="Gene3D" id="3.30.300.20">
    <property type="match status" value="1"/>
</dbReference>
<comment type="function">
    <text evidence="2">One of several proteins that assist in the late maturation steps of the functional core of the 30S ribosomal subunit. Associates with free 30S ribosomal subunits (but not with 30S subunits that are part of 70S ribosomes or polysomes). Required for efficient processing of 16S rRNA. May interact with the 5'-terminal helix region of 16S rRNA.</text>
</comment>
<comment type="subunit">
    <text evidence="2">Monomer. Binds 30S ribosomal subunits, but not 50S ribosomal subunits or 70S ribosomes.</text>
</comment>
<evidence type="ECO:0000256" key="2">
    <source>
        <dbReference type="HAMAP-Rule" id="MF_00003"/>
    </source>
</evidence>
<dbReference type="PANTHER" id="PTHR33515:SF1">
    <property type="entry name" value="RIBOSOME-BINDING FACTOR A, CHLOROPLASTIC-RELATED"/>
    <property type="match status" value="1"/>
</dbReference>
<dbReference type="InterPro" id="IPR023799">
    <property type="entry name" value="RbfA_dom_sf"/>
</dbReference>
<organism evidence="3 4">
    <name type="scientific">Psychrosphaera haliotis</name>
    <dbReference type="NCBI Taxonomy" id="555083"/>
    <lineage>
        <taxon>Bacteria</taxon>
        <taxon>Pseudomonadati</taxon>
        <taxon>Pseudomonadota</taxon>
        <taxon>Gammaproteobacteria</taxon>
        <taxon>Alteromonadales</taxon>
        <taxon>Pseudoalteromonadaceae</taxon>
        <taxon>Psychrosphaera</taxon>
    </lineage>
</organism>
<dbReference type="EMBL" id="WOCD01000001">
    <property type="protein sequence ID" value="MUH71579.1"/>
    <property type="molecule type" value="Genomic_DNA"/>
</dbReference>
<comment type="caution">
    <text evidence="3">The sequence shown here is derived from an EMBL/GenBank/DDBJ whole genome shotgun (WGS) entry which is preliminary data.</text>
</comment>
<dbReference type="PROSITE" id="PS01319">
    <property type="entry name" value="RBFA"/>
    <property type="match status" value="1"/>
</dbReference>
<comment type="similarity">
    <text evidence="2">Belongs to the RbfA family.</text>
</comment>
<reference evidence="3 4" key="1">
    <citation type="submission" date="2019-11" db="EMBL/GenBank/DDBJ databases">
        <title>P. haliotis isolates from Z. marina roots.</title>
        <authorList>
            <person name="Cohen M."/>
            <person name="Jospin G."/>
            <person name="Eisen J.A."/>
            <person name="Coil D.A."/>
        </authorList>
    </citation>
    <scope>NUCLEOTIDE SEQUENCE [LARGE SCALE GENOMIC DNA]</scope>
    <source>
        <strain evidence="3 4">UCD-MCMsp1aY</strain>
    </source>
</reference>
<comment type="subcellular location">
    <subcellularLocation>
        <location evidence="2">Cytoplasm</location>
    </subcellularLocation>
</comment>
<dbReference type="NCBIfam" id="TIGR00082">
    <property type="entry name" value="rbfA"/>
    <property type="match status" value="1"/>
</dbReference>
<dbReference type="AlphaFoldDB" id="A0A6N8F838"/>
<dbReference type="InterPro" id="IPR015946">
    <property type="entry name" value="KH_dom-like_a/b"/>
</dbReference>
<evidence type="ECO:0000313" key="3">
    <source>
        <dbReference type="EMBL" id="MUH71579.1"/>
    </source>
</evidence>
<dbReference type="GO" id="GO:0043024">
    <property type="term" value="F:ribosomal small subunit binding"/>
    <property type="evidence" value="ECO:0007669"/>
    <property type="project" value="TreeGrafter"/>
</dbReference>
<dbReference type="GO" id="GO:0005829">
    <property type="term" value="C:cytosol"/>
    <property type="evidence" value="ECO:0007669"/>
    <property type="project" value="TreeGrafter"/>
</dbReference>
<evidence type="ECO:0000256" key="1">
    <source>
        <dbReference type="ARBA" id="ARBA00022517"/>
    </source>
</evidence>
<dbReference type="SUPFAM" id="SSF89919">
    <property type="entry name" value="Ribosome-binding factor A, RbfA"/>
    <property type="match status" value="1"/>
</dbReference>
<protein>
    <recommendedName>
        <fullName evidence="2">Ribosome-binding factor A</fullName>
    </recommendedName>
</protein>
<dbReference type="Pfam" id="PF02033">
    <property type="entry name" value="RBFA"/>
    <property type="match status" value="1"/>
</dbReference>
<keyword evidence="4" id="KW-1185">Reference proteome</keyword>
<keyword evidence="1 2" id="KW-0690">Ribosome biogenesis</keyword>
<dbReference type="PANTHER" id="PTHR33515">
    <property type="entry name" value="RIBOSOME-BINDING FACTOR A, CHLOROPLASTIC-RELATED"/>
    <property type="match status" value="1"/>
</dbReference>
<proteinExistence type="inferred from homology"/>